<dbReference type="EMBL" id="AMPZ03000001">
    <property type="protein sequence ID" value="KAH9594024.1"/>
    <property type="molecule type" value="Genomic_DNA"/>
</dbReference>
<proteinExistence type="predicted"/>
<accession>A0A922LUI4</accession>
<sequence length="107" mass="11789">MIISGTEQSKSRIKQKIWIYSVKISSSKLQSSKLPSGRKRRIMIGILLALNSFSAIFRGSRSPSSSTITGADIDSCRARAPKTLARSYFVRYGVVIRLLFSTGAAIF</sequence>
<gene>
    <name evidence="1" type="ORF">MS3_00001156</name>
</gene>
<dbReference type="AlphaFoldDB" id="A0A922LUI4"/>
<dbReference type="Proteomes" id="UP000471633">
    <property type="component" value="Unassembled WGS sequence"/>
</dbReference>
<comment type="caution">
    <text evidence="1">The sequence shown here is derived from an EMBL/GenBank/DDBJ whole genome shotgun (WGS) entry which is preliminary data.</text>
</comment>
<reference evidence="1" key="3">
    <citation type="submission" date="2021-06" db="EMBL/GenBank/DDBJ databases">
        <title>Chromosome-level genome assembly for S. haematobium.</title>
        <authorList>
            <person name="Stroehlein A.J."/>
        </authorList>
    </citation>
    <scope>NUCLEOTIDE SEQUENCE</scope>
</reference>
<dbReference type="GeneID" id="75576682"/>
<organism evidence="1 2">
    <name type="scientific">Schistosoma haematobium</name>
    <name type="common">Blood fluke</name>
    <dbReference type="NCBI Taxonomy" id="6185"/>
    <lineage>
        <taxon>Eukaryota</taxon>
        <taxon>Metazoa</taxon>
        <taxon>Spiralia</taxon>
        <taxon>Lophotrochozoa</taxon>
        <taxon>Platyhelminthes</taxon>
        <taxon>Trematoda</taxon>
        <taxon>Digenea</taxon>
        <taxon>Strigeidida</taxon>
        <taxon>Schistosomatoidea</taxon>
        <taxon>Schistosomatidae</taxon>
        <taxon>Schistosoma</taxon>
    </lineage>
</organism>
<reference evidence="1" key="4">
    <citation type="journal article" date="2022" name="PLoS Pathog.">
        <title>Chromosome-level genome of Schistosoma haematobium underpins genome-wide explorations of molecular variation.</title>
        <authorList>
            <person name="Stroehlein A.J."/>
            <person name="Korhonen P.K."/>
            <person name="Lee V.V."/>
            <person name="Ralph S.A."/>
            <person name="Mentink-Kane M."/>
            <person name="You H."/>
            <person name="McManus D.P."/>
            <person name="Tchuente L.T."/>
            <person name="Stothard J.R."/>
            <person name="Kaur P."/>
            <person name="Dudchenko O."/>
            <person name="Aiden E.L."/>
            <person name="Yang B."/>
            <person name="Yang H."/>
            <person name="Emery A.M."/>
            <person name="Webster B.L."/>
            <person name="Brindley P.J."/>
            <person name="Rollinson D."/>
            <person name="Chang B.C.H."/>
            <person name="Gasser R.B."/>
            <person name="Young N.D."/>
        </authorList>
    </citation>
    <scope>NUCLEOTIDE SEQUENCE</scope>
</reference>
<dbReference type="KEGG" id="shx:MS3_00001156"/>
<dbReference type="RefSeq" id="XP_051073229.1">
    <property type="nucleotide sequence ID" value="XM_051208652.1"/>
</dbReference>
<reference evidence="1" key="2">
    <citation type="journal article" date="2019" name="Gigascience">
        <title>High-quality Schistosoma haematobium genome achieved by single-molecule and long-range sequencing.</title>
        <authorList>
            <person name="Stroehlein A.J."/>
            <person name="Korhonen P.K."/>
            <person name="Chong T.M."/>
            <person name="Lim Y.L."/>
            <person name="Chan K.G."/>
            <person name="Webster B."/>
            <person name="Rollinson D."/>
            <person name="Brindley P.J."/>
            <person name="Gasser R.B."/>
            <person name="Young N.D."/>
        </authorList>
    </citation>
    <scope>NUCLEOTIDE SEQUENCE</scope>
</reference>
<dbReference type="CTD" id="75576682"/>
<protein>
    <submittedName>
        <fullName evidence="1">Uncharacterized protein</fullName>
    </submittedName>
</protein>
<name>A0A922LUI4_SCHHA</name>
<reference evidence="1" key="1">
    <citation type="journal article" date="2012" name="Nat. Genet.">
        <title>Whole-genome sequence of Schistosoma haematobium.</title>
        <authorList>
            <person name="Young N.D."/>
            <person name="Jex A.R."/>
            <person name="Li B."/>
            <person name="Liu S."/>
            <person name="Yang L."/>
            <person name="Xiong Z."/>
            <person name="Li Y."/>
            <person name="Cantacessi C."/>
            <person name="Hall R.S."/>
            <person name="Xu X."/>
            <person name="Chen F."/>
            <person name="Wu X."/>
            <person name="Zerlotini A."/>
            <person name="Oliveira G."/>
            <person name="Hofmann A."/>
            <person name="Zhang G."/>
            <person name="Fang X."/>
            <person name="Kang Y."/>
            <person name="Campbell B.E."/>
            <person name="Loukas A."/>
            <person name="Ranganathan S."/>
            <person name="Rollinson D."/>
            <person name="Rinaldi G."/>
            <person name="Brindley P.J."/>
            <person name="Yang H."/>
            <person name="Wang J."/>
            <person name="Wang J."/>
            <person name="Gasser R.B."/>
        </authorList>
    </citation>
    <scope>NUCLEOTIDE SEQUENCE</scope>
</reference>
<evidence type="ECO:0000313" key="2">
    <source>
        <dbReference type="Proteomes" id="UP000471633"/>
    </source>
</evidence>
<keyword evidence="2" id="KW-1185">Reference proteome</keyword>
<evidence type="ECO:0000313" key="1">
    <source>
        <dbReference type="EMBL" id="KAH9594024.1"/>
    </source>
</evidence>